<dbReference type="Pfam" id="PF13280">
    <property type="entry name" value="WYL"/>
    <property type="match status" value="1"/>
</dbReference>
<keyword evidence="4" id="KW-1185">Reference proteome</keyword>
<name>A0ABS6JQ90_9BACI</name>
<dbReference type="InterPro" id="IPR057727">
    <property type="entry name" value="WCX_dom"/>
</dbReference>
<evidence type="ECO:0000313" key="4">
    <source>
        <dbReference type="Proteomes" id="UP000790580"/>
    </source>
</evidence>
<dbReference type="InterPro" id="IPR051534">
    <property type="entry name" value="CBASS_pafABC_assoc_protein"/>
</dbReference>
<dbReference type="Proteomes" id="UP000790580">
    <property type="component" value="Unassembled WGS sequence"/>
</dbReference>
<accession>A0ABS6JQ90</accession>
<evidence type="ECO:0000259" key="1">
    <source>
        <dbReference type="Pfam" id="PF13280"/>
    </source>
</evidence>
<dbReference type="PANTHER" id="PTHR34580:SF9">
    <property type="entry name" value="SLL5097 PROTEIN"/>
    <property type="match status" value="1"/>
</dbReference>
<gene>
    <name evidence="3" type="ORF">KS407_02310</name>
</gene>
<sequence>MTKLTNRDRMLKVIEILYRETDVNHQLKLHELKEAIELETNLDVGGDKGLRSDLDTLVQSKTFSVVMNHDGEGLPMFYSYQERLFEVNELRLLLDAVTSARFISNTDTYRLIDKIKKLASKHAAKDLENKVLIDKTVKSKNKYMKFYINNIHLAITERKLIQFKYGKYNTDKEFVLSRKGIYYLVQPYALYWNNDFYYLIGKYGEEEQIRHYRIDRMVDVQKTDVHFTFDESFNMTEYVNQLFHMYAGEEKYIEIVFDNHLINVIIDRFGLKADIKKYDEHSFKLKTKAVISEGLIRWLLTWGSDAKVLNPKTLVDKMAEEAEKMYRLYLN</sequence>
<dbReference type="EMBL" id="JAHQCR010000015">
    <property type="protein sequence ID" value="MBU9720271.1"/>
    <property type="molecule type" value="Genomic_DNA"/>
</dbReference>
<reference evidence="3 4" key="1">
    <citation type="submission" date="2021-06" db="EMBL/GenBank/DDBJ databases">
        <title>Bacillus sp. RD4P76, an endophyte from a halophyte.</title>
        <authorList>
            <person name="Sun J.-Q."/>
        </authorList>
    </citation>
    <scope>NUCLEOTIDE SEQUENCE [LARGE SCALE GENOMIC DNA]</scope>
    <source>
        <strain evidence="3 4">JCM 17098</strain>
    </source>
</reference>
<dbReference type="InterPro" id="IPR026881">
    <property type="entry name" value="WYL_dom"/>
</dbReference>
<evidence type="ECO:0000259" key="2">
    <source>
        <dbReference type="Pfam" id="PF25583"/>
    </source>
</evidence>
<organism evidence="3 4">
    <name type="scientific">Evansella alkalicola</name>
    <dbReference type="NCBI Taxonomy" id="745819"/>
    <lineage>
        <taxon>Bacteria</taxon>
        <taxon>Bacillati</taxon>
        <taxon>Bacillota</taxon>
        <taxon>Bacilli</taxon>
        <taxon>Bacillales</taxon>
        <taxon>Bacillaceae</taxon>
        <taxon>Evansella</taxon>
    </lineage>
</organism>
<dbReference type="Pfam" id="PF25583">
    <property type="entry name" value="WCX"/>
    <property type="match status" value="1"/>
</dbReference>
<evidence type="ECO:0000313" key="3">
    <source>
        <dbReference type="EMBL" id="MBU9720271.1"/>
    </source>
</evidence>
<dbReference type="RefSeq" id="WP_088073908.1">
    <property type="nucleotide sequence ID" value="NZ_JAHQCR010000015.1"/>
</dbReference>
<feature type="domain" description="WYL" evidence="1">
    <location>
        <begin position="148"/>
        <end position="221"/>
    </location>
</feature>
<proteinExistence type="predicted"/>
<protein>
    <submittedName>
        <fullName evidence="3">WYL domain-containing protein</fullName>
    </submittedName>
</protein>
<dbReference type="PANTHER" id="PTHR34580">
    <property type="match status" value="1"/>
</dbReference>
<feature type="domain" description="WCX" evidence="2">
    <location>
        <begin position="254"/>
        <end position="325"/>
    </location>
</feature>
<comment type="caution">
    <text evidence="3">The sequence shown here is derived from an EMBL/GenBank/DDBJ whole genome shotgun (WGS) entry which is preliminary data.</text>
</comment>
<dbReference type="PROSITE" id="PS52050">
    <property type="entry name" value="WYL"/>
    <property type="match status" value="1"/>
</dbReference>